<evidence type="ECO:0000256" key="5">
    <source>
        <dbReference type="ARBA" id="ARBA00022603"/>
    </source>
</evidence>
<dbReference type="GO" id="GO:0006281">
    <property type="term" value="P:DNA repair"/>
    <property type="evidence" value="ECO:0007669"/>
    <property type="project" value="TreeGrafter"/>
</dbReference>
<keyword evidence="16" id="KW-1185">Reference proteome</keyword>
<dbReference type="FunFam" id="1.10.238.10:FF:000001">
    <property type="entry name" value="Calmodulin 1"/>
    <property type="match status" value="1"/>
</dbReference>
<keyword evidence="5 12" id="KW-0489">Methyltransferase</keyword>
<accession>A0AAE0WYI9</accession>
<dbReference type="PANTHER" id="PTHR21451">
    <property type="entry name" value="HISTONE H3 METHYLTRANSFERASE"/>
    <property type="match status" value="1"/>
</dbReference>
<dbReference type="EMBL" id="JAUTXT010000001">
    <property type="protein sequence ID" value="KAK3680200.1"/>
    <property type="molecule type" value="Genomic_DNA"/>
</dbReference>
<dbReference type="EC" id="2.1.1.360" evidence="3 12"/>
<dbReference type="InterPro" id="IPR030445">
    <property type="entry name" value="H3-K79_meTrfase"/>
</dbReference>
<evidence type="ECO:0000256" key="7">
    <source>
        <dbReference type="ARBA" id="ARBA00022691"/>
    </source>
</evidence>
<evidence type="ECO:0000256" key="6">
    <source>
        <dbReference type="ARBA" id="ARBA00022679"/>
    </source>
</evidence>
<evidence type="ECO:0000256" key="2">
    <source>
        <dbReference type="ARBA" id="ARBA00004123"/>
    </source>
</evidence>
<proteinExistence type="inferred from homology"/>
<evidence type="ECO:0000256" key="11">
    <source>
        <dbReference type="ARBA" id="ARBA00047770"/>
    </source>
</evidence>
<comment type="similarity">
    <text evidence="12">Belongs to the class I-like SAM-binding methyltransferase superfamily. DOT1 family.</text>
</comment>
<dbReference type="Gene3D" id="3.40.50.150">
    <property type="entry name" value="Vaccinia Virus protein VP39"/>
    <property type="match status" value="1"/>
</dbReference>
<evidence type="ECO:0000256" key="13">
    <source>
        <dbReference type="SAM" id="MobiDB-lite"/>
    </source>
</evidence>
<comment type="subcellular location">
    <subcellularLocation>
        <location evidence="2 12">Nucleus</location>
    </subcellularLocation>
</comment>
<comment type="miscellaneous">
    <text evidence="12">In contrast to other lysine histone methyltransferases, it does not contain a SET domain, suggesting the existence of another mechanism for methylation of lysine residues of histones.</text>
</comment>
<dbReference type="Proteomes" id="UP001274830">
    <property type="component" value="Unassembled WGS sequence"/>
</dbReference>
<dbReference type="FunFam" id="3.40.50.150:FF:000033">
    <property type="entry name" value="Histone-lysine N-methyltransferase, H3 lysine-79 specific"/>
    <property type="match status" value="1"/>
</dbReference>
<comment type="function">
    <text evidence="1 12">Histone methyltransferase that specifically trimethylates histone H3 to form H3K79me3. This methylation is required for telomere silencing and for the pachytene checkpoint during the meiotic cell cycle by allowing the recruitment of RAD9 to double strand breaks. Nucleosomes are preferred as substrate compared to free histone.</text>
</comment>
<evidence type="ECO:0000259" key="14">
    <source>
        <dbReference type="PROSITE" id="PS51569"/>
    </source>
</evidence>
<sequence>MFSSNAKKPVIKKKTVLVPLSKTPTLTPKPSNGTAAARPRDPNRFALSSTAASRLKRPSKTVPARALASARGVKRKSASPGNQFSDESDGDNDSSDIGASDSDASRKRIKSSRSSVSSLSGPRRDLVLPAAFGQDAKKLKLIHGADATSGRYQTKYKNAWAEVAKTCELQYPSKFPPERFQLKLPTTSDDYRPMEDIETTIETVVKYYLPYELGAKYLEGEQSFQSRFNKAKAREDIREWLHVIEDFNAVVKPLVEDGTVERELRNQGSLHLNWIKRLLTQIYVRVVSPNVSELSKYEAGSDYVYGELLPRFVTDIFHQTGLNHEQIFVDLGSGVGNVALQAALEIGCESWGIEMLPGPSALAELQAKEFKARTQLWGLNVGSVNLLSGDMTNHSEIPPLLRCADVVLVNNQAFTPELNEKLRTLFLELKEGAKVVSLKPFVADGHKITERNLYSIENRFVQTKQMYYTDSVSWSWQALSFQFHANETKPPKRKTPAKSSAPAAPKARRSKLAKENDISAEEEAEIAEAFSLFSTPTDTKNGDIATSEIRRCLVALNCPPRDQSEMNEILDTIDPEKTGRVEYELFVAIAAMKLRARDDGDPEARNEEVERAYRLFTREEEREISLQDLRRVARELREEVPEQVLKDMVREATGGGLGGVGREEFEGVMRRAGVFG</sequence>
<dbReference type="InterPro" id="IPR025789">
    <property type="entry name" value="DOT1_dom"/>
</dbReference>
<dbReference type="GeneID" id="89957816"/>
<keyword evidence="9 12" id="KW-0539">Nucleus</keyword>
<dbReference type="Pfam" id="PF08123">
    <property type="entry name" value="DOT1"/>
    <property type="match status" value="1"/>
</dbReference>
<comment type="activity regulation">
    <text evidence="12">Ubiquitination of histone H2B to form H2BK123ub1 is required for efficient DOT1 methyltransferase activity on histone H3.</text>
</comment>
<dbReference type="GO" id="GO:0140956">
    <property type="term" value="F:histone H3K79 trimethyltransferase activity"/>
    <property type="evidence" value="ECO:0007669"/>
    <property type="project" value="UniProtKB-EC"/>
</dbReference>
<keyword evidence="8 12" id="KW-0156">Chromatin regulator</keyword>
<dbReference type="PROSITE" id="PS51569">
    <property type="entry name" value="DOT1"/>
    <property type="match status" value="1"/>
</dbReference>
<protein>
    <recommendedName>
        <fullName evidence="4 12">Histone-lysine N-methyltransferase, H3 lysine-79 specific</fullName>
        <ecNumber evidence="3 12">2.1.1.360</ecNumber>
    </recommendedName>
    <alternativeName>
        <fullName evidence="10 12">Histone H3-K79 methyltransferase</fullName>
    </alternativeName>
</protein>
<keyword evidence="6 12" id="KW-0808">Transferase</keyword>
<comment type="caution">
    <text evidence="15">The sequence shown here is derived from an EMBL/GenBank/DDBJ whole genome shotgun (WGS) entry which is preliminary data.</text>
</comment>
<feature type="compositionally biased region" description="Low complexity" evidence="13">
    <location>
        <begin position="112"/>
        <end position="121"/>
    </location>
</feature>
<evidence type="ECO:0000256" key="12">
    <source>
        <dbReference type="RuleBase" id="RU271113"/>
    </source>
</evidence>
<evidence type="ECO:0000256" key="8">
    <source>
        <dbReference type="ARBA" id="ARBA00022853"/>
    </source>
</evidence>
<keyword evidence="7 12" id="KW-0949">S-adenosyl-L-methionine</keyword>
<evidence type="ECO:0000256" key="9">
    <source>
        <dbReference type="ARBA" id="ARBA00023242"/>
    </source>
</evidence>
<dbReference type="Gene3D" id="1.10.238.10">
    <property type="entry name" value="EF-hand"/>
    <property type="match status" value="1"/>
</dbReference>
<dbReference type="GO" id="GO:0005634">
    <property type="term" value="C:nucleus"/>
    <property type="evidence" value="ECO:0007669"/>
    <property type="project" value="UniProtKB-SubCell"/>
</dbReference>
<feature type="compositionally biased region" description="Low complexity" evidence="13">
    <location>
        <begin position="16"/>
        <end position="31"/>
    </location>
</feature>
<evidence type="ECO:0000256" key="3">
    <source>
        <dbReference type="ARBA" id="ARBA00012190"/>
    </source>
</evidence>
<gene>
    <name evidence="15" type="primary">DOT1</name>
    <name evidence="15" type="ORF">LTR78_000577</name>
</gene>
<comment type="catalytic activity">
    <reaction evidence="11 12">
        <text>L-lysyl(79)-[histone H3] + 3 S-adenosyl-L-methionine = N(6),N(6),N(6)-trimethyl-L-lysyl(79)-[histone H3] + 3 S-adenosyl-L-homocysteine + 3 H(+)</text>
        <dbReference type="Rhea" id="RHEA:60328"/>
        <dbReference type="Rhea" id="RHEA-COMP:15549"/>
        <dbReference type="Rhea" id="RHEA-COMP:15552"/>
        <dbReference type="ChEBI" id="CHEBI:15378"/>
        <dbReference type="ChEBI" id="CHEBI:29969"/>
        <dbReference type="ChEBI" id="CHEBI:57856"/>
        <dbReference type="ChEBI" id="CHEBI:59789"/>
        <dbReference type="ChEBI" id="CHEBI:61961"/>
        <dbReference type="EC" id="2.1.1.360"/>
    </reaction>
</comment>
<dbReference type="InterPro" id="IPR029063">
    <property type="entry name" value="SAM-dependent_MTases_sf"/>
</dbReference>
<evidence type="ECO:0000313" key="15">
    <source>
        <dbReference type="EMBL" id="KAK3680200.1"/>
    </source>
</evidence>
<dbReference type="InterPro" id="IPR011992">
    <property type="entry name" value="EF-hand-dom_pair"/>
</dbReference>
<feature type="region of interest" description="Disordered" evidence="13">
    <location>
        <begin position="1"/>
        <end position="121"/>
    </location>
</feature>
<dbReference type="PANTHER" id="PTHR21451:SF0">
    <property type="entry name" value="HISTONE-LYSINE N-METHYLTRANSFERASE, H3 LYSINE-79 SPECIFIC"/>
    <property type="match status" value="1"/>
</dbReference>
<dbReference type="RefSeq" id="XP_064699560.1">
    <property type="nucleotide sequence ID" value="XM_064833291.1"/>
</dbReference>
<dbReference type="GO" id="GO:0032259">
    <property type="term" value="P:methylation"/>
    <property type="evidence" value="ECO:0007669"/>
    <property type="project" value="UniProtKB-KW"/>
</dbReference>
<dbReference type="CDD" id="cd02440">
    <property type="entry name" value="AdoMet_MTases"/>
    <property type="match status" value="1"/>
</dbReference>
<feature type="region of interest" description="Disordered" evidence="13">
    <location>
        <begin position="487"/>
        <end position="518"/>
    </location>
</feature>
<dbReference type="Gene3D" id="1.10.260.170">
    <property type="match status" value="1"/>
</dbReference>
<dbReference type="SUPFAM" id="SSF53335">
    <property type="entry name" value="S-adenosyl-L-methionine-dependent methyltransferases"/>
    <property type="match status" value="1"/>
</dbReference>
<name>A0AAE0WYI9_9PEZI</name>
<dbReference type="GO" id="GO:0000077">
    <property type="term" value="P:DNA damage checkpoint signaling"/>
    <property type="evidence" value="ECO:0007669"/>
    <property type="project" value="TreeGrafter"/>
</dbReference>
<evidence type="ECO:0000256" key="4">
    <source>
        <dbReference type="ARBA" id="ARBA00020987"/>
    </source>
</evidence>
<evidence type="ECO:0000313" key="16">
    <source>
        <dbReference type="Proteomes" id="UP001274830"/>
    </source>
</evidence>
<organism evidence="15 16">
    <name type="scientific">Recurvomyces mirabilis</name>
    <dbReference type="NCBI Taxonomy" id="574656"/>
    <lineage>
        <taxon>Eukaryota</taxon>
        <taxon>Fungi</taxon>
        <taxon>Dikarya</taxon>
        <taxon>Ascomycota</taxon>
        <taxon>Pezizomycotina</taxon>
        <taxon>Dothideomycetes</taxon>
        <taxon>Dothideomycetidae</taxon>
        <taxon>Mycosphaerellales</taxon>
        <taxon>Teratosphaeriaceae</taxon>
        <taxon>Recurvomyces</taxon>
    </lineage>
</organism>
<evidence type="ECO:0000256" key="10">
    <source>
        <dbReference type="ARBA" id="ARBA00029821"/>
    </source>
</evidence>
<feature type="domain" description="DOT1" evidence="14">
    <location>
        <begin position="178"/>
        <end position="501"/>
    </location>
</feature>
<evidence type="ECO:0000256" key="1">
    <source>
        <dbReference type="ARBA" id="ARBA00003482"/>
    </source>
</evidence>
<reference evidence="15" key="1">
    <citation type="submission" date="2023-07" db="EMBL/GenBank/DDBJ databases">
        <title>Black Yeasts Isolated from many extreme environments.</title>
        <authorList>
            <person name="Coleine C."/>
            <person name="Stajich J.E."/>
            <person name="Selbmann L."/>
        </authorList>
    </citation>
    <scope>NUCLEOTIDE SEQUENCE</scope>
    <source>
        <strain evidence="15">CCFEE 5485</strain>
    </source>
</reference>
<dbReference type="AlphaFoldDB" id="A0AAE0WYI9"/>
<dbReference type="SUPFAM" id="SSF47473">
    <property type="entry name" value="EF-hand"/>
    <property type="match status" value="1"/>
</dbReference>